<feature type="region of interest" description="Disordered" evidence="3">
    <location>
        <begin position="226"/>
        <end position="283"/>
    </location>
</feature>
<feature type="region of interest" description="Disordered" evidence="3">
    <location>
        <begin position="181"/>
        <end position="203"/>
    </location>
</feature>
<feature type="compositionally biased region" description="Low complexity" evidence="3">
    <location>
        <begin position="356"/>
        <end position="369"/>
    </location>
</feature>
<dbReference type="Pfam" id="PF01112">
    <property type="entry name" value="Asparaginase_2"/>
    <property type="match status" value="2"/>
</dbReference>
<feature type="site" description="Cleavage; by autolysis" evidence="2">
    <location>
        <begin position="442"/>
        <end position="443"/>
    </location>
</feature>
<evidence type="ECO:0000313" key="4">
    <source>
        <dbReference type="EMBL" id="TKA35336.1"/>
    </source>
</evidence>
<feature type="region of interest" description="Disordered" evidence="3">
    <location>
        <begin position="354"/>
        <end position="424"/>
    </location>
</feature>
<reference evidence="4 5" key="1">
    <citation type="submission" date="2017-03" db="EMBL/GenBank/DDBJ databases">
        <title>Genomes of endolithic fungi from Antarctica.</title>
        <authorList>
            <person name="Coleine C."/>
            <person name="Masonjones S."/>
            <person name="Stajich J.E."/>
        </authorList>
    </citation>
    <scope>NUCLEOTIDE SEQUENCE [LARGE SCALE GENOMIC DNA]</scope>
    <source>
        <strain evidence="4 5">CCFEE 5311</strain>
    </source>
</reference>
<evidence type="ECO:0008006" key="6">
    <source>
        <dbReference type="Google" id="ProtNLM"/>
    </source>
</evidence>
<dbReference type="InterPro" id="IPR037464">
    <property type="entry name" value="Taspase1"/>
</dbReference>
<dbReference type="GO" id="GO:0051604">
    <property type="term" value="P:protein maturation"/>
    <property type="evidence" value="ECO:0007669"/>
    <property type="project" value="TreeGrafter"/>
</dbReference>
<dbReference type="OrthoDB" id="77601at2759"/>
<dbReference type="FunFam" id="3.60.20.30:FF:000007">
    <property type="entry name" value="Similar to threonine aspartase"/>
    <property type="match status" value="1"/>
</dbReference>
<dbReference type="InterPro" id="IPR029055">
    <property type="entry name" value="Ntn_hydrolases_N"/>
</dbReference>
<dbReference type="Proteomes" id="UP000310066">
    <property type="component" value="Unassembled WGS sequence"/>
</dbReference>
<dbReference type="STRING" id="329885.A0A4U0UKI2"/>
<dbReference type="PANTHER" id="PTHR10188">
    <property type="entry name" value="L-ASPARAGINASE"/>
    <property type="match status" value="1"/>
</dbReference>
<dbReference type="GO" id="GO:0005737">
    <property type="term" value="C:cytoplasm"/>
    <property type="evidence" value="ECO:0007669"/>
    <property type="project" value="TreeGrafter"/>
</dbReference>
<dbReference type="PANTHER" id="PTHR10188:SF8">
    <property type="entry name" value="THREONINE ASPARTASE 1"/>
    <property type="match status" value="1"/>
</dbReference>
<protein>
    <recommendedName>
        <fullName evidence="6">N-terminal nucleophile aminohydrolase</fullName>
    </recommendedName>
</protein>
<feature type="active site" description="Nucleophile" evidence="1">
    <location>
        <position position="443"/>
    </location>
</feature>
<sequence length="627" mass="67039">MFSASKRGRRGGDVACIFVHAGAGYHSVQNEQHHLAACNDAVKAAMAVMRGGGSAVDAVEIAVKVLEDREITNAGYGSNLTIDGVVECDAVVVDQFGRSGGAGAVAQIKNPISLARLLLDHATQTLSLRRVPPNLLVGQGATNFAYEHNMPVVPLDYLISPAAGERWKRWKSDLVKAEMNRQADESKRYSFSPPPSQHDLNNFMQDNDEQESMRRAHSQAMLNSVWNEGQPISPPPSDDRLDMQASSSPSRVNSSLRMADLDRSNNTTPDMQEEGSDPFGPPGMLSMPMKRAPTSNLRTTSNVSNIAVCGDSAYQSLIDSGSLYSHHGSSGMDMTSVDEFSSHPVLHVPRVGNVMSSWHDGSSGSDSDSNANNPDARPRAISSATQRTVTAEDAASWPLPETPDEVRYELPTPKAPTPLGHVRNVPPMPPAGNPARNDFITDTVGAIAIDLYGNIACGASSGGIGMKHRGRIGPAALVGIGAAVIPIDENDAERQCVATVTSGTGEHMGTTQAASVCSERLYHNIRRVAGGGYEESGDDEVIRGFIERDFMGHPSVKQSHSNGAIGILSAKKAKEGIYLYFGHNTDSFALASMHSDELKPVCTMSRNKGNGSIAQGGRAIRYRRKKV</sequence>
<evidence type="ECO:0000256" key="1">
    <source>
        <dbReference type="PIRSR" id="PIRSR600246-1"/>
    </source>
</evidence>
<dbReference type="SUPFAM" id="SSF56235">
    <property type="entry name" value="N-terminal nucleophile aminohydrolases (Ntn hydrolases)"/>
    <property type="match status" value="1"/>
</dbReference>
<evidence type="ECO:0000313" key="5">
    <source>
        <dbReference type="Proteomes" id="UP000310066"/>
    </source>
</evidence>
<organism evidence="4 5">
    <name type="scientific">Friedmanniomyces endolithicus</name>
    <dbReference type="NCBI Taxonomy" id="329885"/>
    <lineage>
        <taxon>Eukaryota</taxon>
        <taxon>Fungi</taxon>
        <taxon>Dikarya</taxon>
        <taxon>Ascomycota</taxon>
        <taxon>Pezizomycotina</taxon>
        <taxon>Dothideomycetes</taxon>
        <taxon>Dothideomycetidae</taxon>
        <taxon>Mycosphaerellales</taxon>
        <taxon>Teratosphaeriaceae</taxon>
        <taxon>Friedmanniomyces</taxon>
    </lineage>
</organism>
<evidence type="ECO:0000256" key="3">
    <source>
        <dbReference type="SAM" id="MobiDB-lite"/>
    </source>
</evidence>
<comment type="caution">
    <text evidence="4">The sequence shown here is derived from an EMBL/GenBank/DDBJ whole genome shotgun (WGS) entry which is preliminary data.</text>
</comment>
<proteinExistence type="predicted"/>
<dbReference type="GO" id="GO:0004298">
    <property type="term" value="F:threonine-type endopeptidase activity"/>
    <property type="evidence" value="ECO:0007669"/>
    <property type="project" value="InterPro"/>
</dbReference>
<dbReference type="InterPro" id="IPR000246">
    <property type="entry name" value="Peptidase_T2"/>
</dbReference>
<evidence type="ECO:0000256" key="2">
    <source>
        <dbReference type="PIRSR" id="PIRSR600246-3"/>
    </source>
</evidence>
<dbReference type="Gene3D" id="3.60.20.30">
    <property type="entry name" value="(Glycosyl)asparaginase"/>
    <property type="match status" value="1"/>
</dbReference>
<dbReference type="CDD" id="cd04514">
    <property type="entry name" value="Taspase1_like"/>
    <property type="match status" value="2"/>
</dbReference>
<feature type="compositionally biased region" description="Low complexity" evidence="3">
    <location>
        <begin position="246"/>
        <end position="255"/>
    </location>
</feature>
<dbReference type="EMBL" id="NAJP01000070">
    <property type="protein sequence ID" value="TKA35336.1"/>
    <property type="molecule type" value="Genomic_DNA"/>
</dbReference>
<name>A0A4U0UKI2_9PEZI</name>
<accession>A0A4U0UKI2</accession>
<gene>
    <name evidence="4" type="ORF">B0A54_13415</name>
</gene>
<dbReference type="AlphaFoldDB" id="A0A4U0UKI2"/>